<keyword evidence="1" id="KW-0812">Transmembrane</keyword>
<feature type="transmembrane region" description="Helical" evidence="1">
    <location>
        <begin position="6"/>
        <end position="39"/>
    </location>
</feature>
<evidence type="ECO:0000259" key="2">
    <source>
        <dbReference type="Pfam" id="PF04982"/>
    </source>
</evidence>
<dbReference type="EMBL" id="NPEU01000190">
    <property type="protein sequence ID" value="RAI37261.1"/>
    <property type="molecule type" value="Genomic_DNA"/>
</dbReference>
<dbReference type="AlphaFoldDB" id="A0A327KGL6"/>
<feature type="domain" description="HPP transmembrane region" evidence="2">
    <location>
        <begin position="2"/>
        <end position="136"/>
    </location>
</feature>
<dbReference type="InterPro" id="IPR058581">
    <property type="entry name" value="TM_HPP"/>
</dbReference>
<dbReference type="Proteomes" id="UP000248863">
    <property type="component" value="Unassembled WGS sequence"/>
</dbReference>
<keyword evidence="4" id="KW-1185">Reference proteome</keyword>
<feature type="transmembrane region" description="Helical" evidence="1">
    <location>
        <begin position="112"/>
        <end position="133"/>
    </location>
</feature>
<evidence type="ECO:0000313" key="3">
    <source>
        <dbReference type="EMBL" id="RAI37261.1"/>
    </source>
</evidence>
<evidence type="ECO:0000256" key="1">
    <source>
        <dbReference type="SAM" id="Phobius"/>
    </source>
</evidence>
<evidence type="ECO:0000313" key="4">
    <source>
        <dbReference type="Proteomes" id="UP000248863"/>
    </source>
</evidence>
<proteinExistence type="predicted"/>
<dbReference type="Pfam" id="PF04982">
    <property type="entry name" value="TM_HPP"/>
    <property type="match status" value="1"/>
</dbReference>
<dbReference type="PANTHER" id="PTHR33741">
    <property type="entry name" value="TRANSMEMBRANE PROTEIN DDB_G0269096-RELATED"/>
    <property type="match status" value="1"/>
</dbReference>
<reference evidence="3 4" key="1">
    <citation type="submission" date="2017-07" db="EMBL/GenBank/DDBJ databases">
        <title>Draft Genome Sequences of Select Purple Nonsulfur Bacteria.</title>
        <authorList>
            <person name="Lasarre B."/>
            <person name="Mckinlay J.B."/>
        </authorList>
    </citation>
    <scope>NUCLEOTIDE SEQUENCE [LARGE SCALE GENOMIC DNA]</scope>
    <source>
        <strain evidence="3 4">DSM 11907</strain>
    </source>
</reference>
<sequence>MLAGAAGGAVAIALMELFAAFGSFPLFAVPFATSIVLVMGSPEAEPAQPRALIGGHLVATLVGLMVLAITGPGPWAAALAVGLSIVAMQLTRTFHPPAGIDPLLVVANGLPWTYLVAPVGAGAVLLALFAWGWHLGVRRYDWPHRWW</sequence>
<feature type="transmembrane region" description="Helical" evidence="1">
    <location>
        <begin position="51"/>
        <end position="69"/>
    </location>
</feature>
<protein>
    <submittedName>
        <fullName evidence="3">HPP family protein</fullName>
    </submittedName>
</protein>
<dbReference type="PANTHER" id="PTHR33741:SF5">
    <property type="entry name" value="TRANSMEMBRANE PROTEIN DDB_G0269096-RELATED"/>
    <property type="match status" value="1"/>
</dbReference>
<dbReference type="InterPro" id="IPR007065">
    <property type="entry name" value="HPP"/>
</dbReference>
<comment type="caution">
    <text evidence="3">The sequence shown here is derived from an EMBL/GenBank/DDBJ whole genome shotgun (WGS) entry which is preliminary data.</text>
</comment>
<accession>A0A327KGL6</accession>
<gene>
    <name evidence="3" type="ORF">CH338_16415</name>
</gene>
<organism evidence="3 4">
    <name type="scientific">Rhodoplanes elegans</name>
    <dbReference type="NCBI Taxonomy" id="29408"/>
    <lineage>
        <taxon>Bacteria</taxon>
        <taxon>Pseudomonadati</taxon>
        <taxon>Pseudomonadota</taxon>
        <taxon>Alphaproteobacteria</taxon>
        <taxon>Hyphomicrobiales</taxon>
        <taxon>Nitrobacteraceae</taxon>
        <taxon>Rhodoplanes</taxon>
    </lineage>
</organism>
<dbReference type="OrthoDB" id="9811720at2"/>
<keyword evidence="1" id="KW-0472">Membrane</keyword>
<keyword evidence="1" id="KW-1133">Transmembrane helix</keyword>
<name>A0A327KGL6_9BRAD</name>